<dbReference type="Gene3D" id="2.60.120.10">
    <property type="entry name" value="Jelly Rolls"/>
    <property type="match status" value="1"/>
</dbReference>
<dbReference type="AlphaFoldDB" id="A0A917FIQ6"/>
<dbReference type="SUPFAM" id="SSF51182">
    <property type="entry name" value="RmlC-like cupins"/>
    <property type="match status" value="1"/>
</dbReference>
<dbReference type="InterPro" id="IPR011051">
    <property type="entry name" value="RmlC_Cupin_sf"/>
</dbReference>
<dbReference type="Proteomes" id="UP000632858">
    <property type="component" value="Unassembled WGS sequence"/>
</dbReference>
<dbReference type="InterPro" id="IPR010282">
    <property type="entry name" value="Uncharacterised_HutD/Ves"/>
</dbReference>
<comment type="caution">
    <text evidence="1">The sequence shown here is derived from an EMBL/GenBank/DDBJ whole genome shotgun (WGS) entry which is preliminary data.</text>
</comment>
<organism evidence="1 2">
    <name type="scientific">Arenimonas maotaiensis</name>
    <dbReference type="NCBI Taxonomy" id="1446479"/>
    <lineage>
        <taxon>Bacteria</taxon>
        <taxon>Pseudomonadati</taxon>
        <taxon>Pseudomonadota</taxon>
        <taxon>Gammaproteobacteria</taxon>
        <taxon>Lysobacterales</taxon>
        <taxon>Lysobacteraceae</taxon>
        <taxon>Arenimonas</taxon>
    </lineage>
</organism>
<dbReference type="InterPro" id="IPR014710">
    <property type="entry name" value="RmlC-like_jellyroll"/>
</dbReference>
<dbReference type="PANTHER" id="PTHR37943:SF1">
    <property type="entry name" value="PROTEIN VES"/>
    <property type="match status" value="1"/>
</dbReference>
<reference evidence="1" key="2">
    <citation type="submission" date="2020-09" db="EMBL/GenBank/DDBJ databases">
        <authorList>
            <person name="Sun Q."/>
            <person name="Zhou Y."/>
        </authorList>
    </citation>
    <scope>NUCLEOTIDE SEQUENCE</scope>
    <source>
        <strain evidence="1">CGMCC 1.12726</strain>
    </source>
</reference>
<proteinExistence type="predicted"/>
<name>A0A917FIQ6_9GAMM</name>
<accession>A0A917FIQ6</accession>
<protein>
    <submittedName>
        <fullName evidence="1">Histidine utilization protein HutD</fullName>
    </submittedName>
</protein>
<reference evidence="1" key="1">
    <citation type="journal article" date="2014" name="Int. J. Syst. Evol. Microbiol.">
        <title>Complete genome sequence of Corynebacterium casei LMG S-19264T (=DSM 44701T), isolated from a smear-ripened cheese.</title>
        <authorList>
            <consortium name="US DOE Joint Genome Institute (JGI-PGF)"/>
            <person name="Walter F."/>
            <person name="Albersmeier A."/>
            <person name="Kalinowski J."/>
            <person name="Ruckert C."/>
        </authorList>
    </citation>
    <scope>NUCLEOTIDE SEQUENCE</scope>
    <source>
        <strain evidence="1">CGMCC 1.12726</strain>
    </source>
</reference>
<gene>
    <name evidence="1" type="ORF">GCM10010960_05080</name>
</gene>
<evidence type="ECO:0000313" key="2">
    <source>
        <dbReference type="Proteomes" id="UP000632858"/>
    </source>
</evidence>
<sequence length="215" mass="23566">MSFRHFPHAAYTVMPWKNGGGSTQEICRFPEGAADWSWRVSVADIEQAGPFSEFPGCERSLTLLSGEGLRLTPPFPEKPVELRPPYGSFRFPGEWPMSAEPLGGPSRDFNVIWKRDAVAVAVERRAMHGSLFFLAEPGVSWFVYVLGGEIRVKDDPGTPHVVAGDGLLLQPVPGFWRLILEGFGEALWIKITDLHAAAAESPELLPDPAEGRIGG</sequence>
<dbReference type="PANTHER" id="PTHR37943">
    <property type="entry name" value="PROTEIN VES"/>
    <property type="match status" value="1"/>
</dbReference>
<dbReference type="EMBL" id="BMFO01000001">
    <property type="protein sequence ID" value="GGF86032.1"/>
    <property type="molecule type" value="Genomic_DNA"/>
</dbReference>
<dbReference type="CDD" id="cd20293">
    <property type="entry name" value="cupin_HutD_N"/>
    <property type="match status" value="1"/>
</dbReference>
<keyword evidence="2" id="KW-1185">Reference proteome</keyword>
<dbReference type="RefSeq" id="WP_188447417.1">
    <property type="nucleotide sequence ID" value="NZ_BMFO01000001.1"/>
</dbReference>
<evidence type="ECO:0000313" key="1">
    <source>
        <dbReference type="EMBL" id="GGF86032.1"/>
    </source>
</evidence>
<dbReference type="Pfam" id="PF05962">
    <property type="entry name" value="HutD"/>
    <property type="match status" value="1"/>
</dbReference>